<gene>
    <name evidence="1" type="ORF">E3E12_04390</name>
</gene>
<dbReference type="KEGG" id="swf:E3E12_04390"/>
<protein>
    <submittedName>
        <fullName evidence="1">Uncharacterized protein</fullName>
    </submittedName>
</protein>
<proteinExistence type="predicted"/>
<reference evidence="1 2" key="1">
    <citation type="submission" date="2019-03" db="EMBL/GenBank/DDBJ databases">
        <title>The complete genome sequence of Swingsia_sp. F3b2 LMG30590(T).</title>
        <authorList>
            <person name="Chua K.-O."/>
            <person name="Chan K.-G."/>
            <person name="See-Too W.-S."/>
        </authorList>
    </citation>
    <scope>NUCLEOTIDE SEQUENCE [LARGE SCALE GENOMIC DNA]</scope>
    <source>
        <strain evidence="1 2">F3b2</strain>
    </source>
</reference>
<organism evidence="1 2">
    <name type="scientific">Formicincola oecophyllae</name>
    <dbReference type="NCBI Taxonomy" id="2558361"/>
    <lineage>
        <taxon>Bacteria</taxon>
        <taxon>Pseudomonadati</taxon>
        <taxon>Pseudomonadota</taxon>
        <taxon>Alphaproteobacteria</taxon>
        <taxon>Acetobacterales</taxon>
        <taxon>Acetobacteraceae</taxon>
        <taxon>Formicincola</taxon>
    </lineage>
</organism>
<keyword evidence="2" id="KW-1185">Reference proteome</keyword>
<evidence type="ECO:0000313" key="1">
    <source>
        <dbReference type="EMBL" id="QDH13559.1"/>
    </source>
</evidence>
<dbReference type="AlphaFoldDB" id="A0A4Y6U803"/>
<name>A0A4Y6U803_9PROT</name>
<dbReference type="RefSeq" id="WP_141443267.1">
    <property type="nucleotide sequence ID" value="NZ_CP038231.1"/>
</dbReference>
<dbReference type="OrthoDB" id="9791274at2"/>
<evidence type="ECO:0000313" key="2">
    <source>
        <dbReference type="Proteomes" id="UP000318709"/>
    </source>
</evidence>
<dbReference type="Proteomes" id="UP000318709">
    <property type="component" value="Chromosome"/>
</dbReference>
<accession>A0A4Y6U803</accession>
<dbReference type="EMBL" id="CP038231">
    <property type="protein sequence ID" value="QDH13559.1"/>
    <property type="molecule type" value="Genomic_DNA"/>
</dbReference>
<sequence>MSTVRPFECEDGAFAVFFPVASAKAAEFGHWLIVALPKAGTTKGEPDYEVVLVKDWAGLLPAKPASLAQAAEEVRKGGAGLFTPAKAPLVAANTERQGQELRVHYGPMSGPACTWGTQGDEAMRVIGAIQEVEAYLVGKFSNVTHKVCQANSKAPARR</sequence>